<protein>
    <submittedName>
        <fullName evidence="9">Sensor histidine kinase</fullName>
        <ecNumber evidence="9">2.7.13.3</ecNumber>
    </submittedName>
</protein>
<evidence type="ECO:0000259" key="8">
    <source>
        <dbReference type="PROSITE" id="PS50885"/>
    </source>
</evidence>
<evidence type="ECO:0000256" key="4">
    <source>
        <dbReference type="ARBA" id="ARBA00022679"/>
    </source>
</evidence>
<dbReference type="PANTHER" id="PTHR34220:SF7">
    <property type="entry name" value="SENSOR HISTIDINE KINASE YPDA"/>
    <property type="match status" value="1"/>
</dbReference>
<dbReference type="SUPFAM" id="SSF158472">
    <property type="entry name" value="HAMP domain-like"/>
    <property type="match status" value="1"/>
</dbReference>
<feature type="transmembrane region" description="Helical" evidence="7">
    <location>
        <begin position="289"/>
        <end position="308"/>
    </location>
</feature>
<evidence type="ECO:0000313" key="9">
    <source>
        <dbReference type="EMBL" id="MFC7749188.1"/>
    </source>
</evidence>
<comment type="caution">
    <text evidence="9">The sequence shown here is derived from an EMBL/GenBank/DDBJ whole genome shotgun (WGS) entry which is preliminary data.</text>
</comment>
<dbReference type="SMART" id="SM00304">
    <property type="entry name" value="HAMP"/>
    <property type="match status" value="1"/>
</dbReference>
<keyword evidence="6 7" id="KW-0472">Membrane</keyword>
<dbReference type="RefSeq" id="WP_138788899.1">
    <property type="nucleotide sequence ID" value="NZ_JBHTGQ010000010.1"/>
</dbReference>
<evidence type="ECO:0000313" key="10">
    <source>
        <dbReference type="Proteomes" id="UP001596528"/>
    </source>
</evidence>
<keyword evidence="3" id="KW-0597">Phosphoprotein</keyword>
<dbReference type="PROSITE" id="PS50885">
    <property type="entry name" value="HAMP"/>
    <property type="match status" value="1"/>
</dbReference>
<keyword evidence="10" id="KW-1185">Reference proteome</keyword>
<keyword evidence="5 9" id="KW-0418">Kinase</keyword>
<evidence type="ECO:0000256" key="2">
    <source>
        <dbReference type="ARBA" id="ARBA00022475"/>
    </source>
</evidence>
<dbReference type="EMBL" id="JBHTGQ010000010">
    <property type="protein sequence ID" value="MFC7749188.1"/>
    <property type="molecule type" value="Genomic_DNA"/>
</dbReference>
<sequence length="594" mass="67926">MPKKNLFAKMVVLIVLMVLPIVGLYFYSNKISTDVLDTELGRSNLNQLVFFQSQVNANFETLSLWPNLLLQDPDISSFQQLYLESDYFDLDEISLVKRIQSKLSLQQSASNWQNKLSIYSPSLRRYVTANDTGTYDPALLGEKLRAGWQVRQMQSDSQTSYLFSWTTALPYSAVQSPEEASLIVEIEFDSRNIVSMLDKFKSDGRRDPIYYNREVGAIFNRTANEPLARQLIALLEKEPFEATDSRMVRLDGETYLVSMAKSDITGWYLIDYMPQSDILAPIERSNRQFYYSTAALLLMSSLAAYLLYIQVQVPLRQLVVAFHKLKNGDYSVRLSRRGNSEFSFLFIRFNSMVEQIQDLFERVYLEKIHVREARLKQLQSQINPHFFYNCFSFISSMAKLKNEQAVVGMAHHLSHYYRYTTRQERELVTVAEELDFVTHYLSIQRMRMSRLDFHVDVPPRLRKLEIPPLVVQPLVENAVLHGIEPQPGAGRIAVRGEISGGEARLVVEDDGKGMSETELLILTRKLEQPMDSEMGCGLWNVHQRLHLRFGANAGLRFEPMPSGGLRVTLAWPLSADHSAQPSAQPDNHTGGSSS</sequence>
<name>A0ABW2V4G7_9BACL</name>
<reference evidence="10" key="1">
    <citation type="journal article" date="2019" name="Int. J. Syst. Evol. Microbiol.">
        <title>The Global Catalogue of Microorganisms (GCM) 10K type strain sequencing project: providing services to taxonomists for standard genome sequencing and annotation.</title>
        <authorList>
            <consortium name="The Broad Institute Genomics Platform"/>
            <consortium name="The Broad Institute Genome Sequencing Center for Infectious Disease"/>
            <person name="Wu L."/>
            <person name="Ma J."/>
        </authorList>
    </citation>
    <scope>NUCLEOTIDE SEQUENCE [LARGE SCALE GENOMIC DNA]</scope>
    <source>
        <strain evidence="10">JCM 18657</strain>
    </source>
</reference>
<comment type="subcellular location">
    <subcellularLocation>
        <location evidence="1">Cell membrane</location>
        <topology evidence="1">Multi-pass membrane protein</topology>
    </subcellularLocation>
</comment>
<gene>
    <name evidence="9" type="ORF">ACFQWB_04430</name>
</gene>
<keyword evidence="2" id="KW-1003">Cell membrane</keyword>
<dbReference type="Gene3D" id="6.10.340.10">
    <property type="match status" value="1"/>
</dbReference>
<dbReference type="InterPro" id="IPR036890">
    <property type="entry name" value="HATPase_C_sf"/>
</dbReference>
<evidence type="ECO:0000256" key="7">
    <source>
        <dbReference type="SAM" id="Phobius"/>
    </source>
</evidence>
<dbReference type="GO" id="GO:0004673">
    <property type="term" value="F:protein histidine kinase activity"/>
    <property type="evidence" value="ECO:0007669"/>
    <property type="project" value="UniProtKB-EC"/>
</dbReference>
<dbReference type="EC" id="2.7.13.3" evidence="9"/>
<feature type="domain" description="HAMP" evidence="8">
    <location>
        <begin position="309"/>
        <end position="361"/>
    </location>
</feature>
<evidence type="ECO:0000256" key="5">
    <source>
        <dbReference type="ARBA" id="ARBA00022777"/>
    </source>
</evidence>
<dbReference type="InterPro" id="IPR003594">
    <property type="entry name" value="HATPase_dom"/>
</dbReference>
<dbReference type="InterPro" id="IPR003660">
    <property type="entry name" value="HAMP_dom"/>
</dbReference>
<dbReference type="CDD" id="cd06225">
    <property type="entry name" value="HAMP"/>
    <property type="match status" value="1"/>
</dbReference>
<keyword evidence="4 9" id="KW-0808">Transferase</keyword>
<accession>A0ABW2V4G7</accession>
<dbReference type="InterPro" id="IPR010559">
    <property type="entry name" value="Sig_transdc_His_kin_internal"/>
</dbReference>
<feature type="transmembrane region" description="Helical" evidence="7">
    <location>
        <begin position="6"/>
        <end position="27"/>
    </location>
</feature>
<keyword evidence="7" id="KW-1133">Transmembrane helix</keyword>
<dbReference type="Proteomes" id="UP001596528">
    <property type="component" value="Unassembled WGS sequence"/>
</dbReference>
<dbReference type="InterPro" id="IPR050640">
    <property type="entry name" value="Bact_2-comp_sensor_kinase"/>
</dbReference>
<dbReference type="SUPFAM" id="SSF55874">
    <property type="entry name" value="ATPase domain of HSP90 chaperone/DNA topoisomerase II/histidine kinase"/>
    <property type="match status" value="1"/>
</dbReference>
<evidence type="ECO:0000256" key="3">
    <source>
        <dbReference type="ARBA" id="ARBA00022553"/>
    </source>
</evidence>
<evidence type="ECO:0000256" key="6">
    <source>
        <dbReference type="ARBA" id="ARBA00023136"/>
    </source>
</evidence>
<organism evidence="9 10">
    <name type="scientific">Paenibacillus thermoaerophilus</name>
    <dbReference type="NCBI Taxonomy" id="1215385"/>
    <lineage>
        <taxon>Bacteria</taxon>
        <taxon>Bacillati</taxon>
        <taxon>Bacillota</taxon>
        <taxon>Bacilli</taxon>
        <taxon>Bacillales</taxon>
        <taxon>Paenibacillaceae</taxon>
        <taxon>Paenibacillus</taxon>
    </lineage>
</organism>
<dbReference type="PANTHER" id="PTHR34220">
    <property type="entry name" value="SENSOR HISTIDINE KINASE YPDA"/>
    <property type="match status" value="1"/>
</dbReference>
<dbReference type="Pfam" id="PF06580">
    <property type="entry name" value="His_kinase"/>
    <property type="match status" value="1"/>
</dbReference>
<dbReference type="Pfam" id="PF02518">
    <property type="entry name" value="HATPase_c"/>
    <property type="match status" value="1"/>
</dbReference>
<proteinExistence type="predicted"/>
<dbReference type="Pfam" id="PF00672">
    <property type="entry name" value="HAMP"/>
    <property type="match status" value="1"/>
</dbReference>
<evidence type="ECO:0000256" key="1">
    <source>
        <dbReference type="ARBA" id="ARBA00004651"/>
    </source>
</evidence>
<dbReference type="Gene3D" id="3.30.565.10">
    <property type="entry name" value="Histidine kinase-like ATPase, C-terminal domain"/>
    <property type="match status" value="1"/>
</dbReference>
<keyword evidence="7" id="KW-0812">Transmembrane</keyword>